<dbReference type="AlphaFoldDB" id="A0A5J4FWP5"/>
<dbReference type="InterPro" id="IPR007788">
    <property type="entry name" value="QCT"/>
</dbReference>
<dbReference type="EMBL" id="BKCF01000004">
    <property type="protein sequence ID" value="GEQ86620.1"/>
    <property type="molecule type" value="Genomic_DNA"/>
</dbReference>
<dbReference type="PANTHER" id="PTHR31270:SF1">
    <property type="entry name" value="GLUTAMINYL-PEPTIDE CYCLOTRANSFERASE"/>
    <property type="match status" value="1"/>
</dbReference>
<keyword evidence="1" id="KW-0808">Transferase</keyword>
<comment type="caution">
    <text evidence="1">The sequence shown here is derived from an EMBL/GenBank/DDBJ whole genome shotgun (WGS) entry which is preliminary data.</text>
</comment>
<sequence>MKFANLLIVFVLLLLITSCDEEIKNPNQHFSIEIKDNKKSFTTSETVAITLISKKGKPIDNVSYSLDENPFDGKTSGASLNISAEKLGERTINATITSEGNDYTISKPFTILSSVKPKLYGYRVLEVYPHDQEAYTQGLEFEGEDLYESTGQRGFSDLRKTNYKTGEVLIDNDLKPQFFGEGLTILNDKLYQLTWQAGQGIVYDFPSLKQNTTFKYNKSKEGWGLANDGTKIYKSDGTEKIWTLNPNTLAEEDYIEIYTNTSKVKSVNELEWIEGKIFANVYQSEAIAIVDPANGAVTGIINMKGLKEKVTQHNQLDVLNGIAYKGEPNIIYVTGKKWDKLFKIEIFEK</sequence>
<name>A0A5J4FWP5_9FLAO</name>
<dbReference type="Pfam" id="PF05096">
    <property type="entry name" value="Glu_cyclase_2"/>
    <property type="match status" value="1"/>
</dbReference>
<dbReference type="GO" id="GO:0016603">
    <property type="term" value="F:glutaminyl-peptide cyclotransferase activity"/>
    <property type="evidence" value="ECO:0007669"/>
    <property type="project" value="InterPro"/>
</dbReference>
<dbReference type="OrthoDB" id="9783700at2"/>
<gene>
    <name evidence="1" type="ORF">ULMS_21280</name>
</gene>
<dbReference type="PANTHER" id="PTHR31270">
    <property type="entry name" value="GLUTAMINYL-PEPTIDE CYCLOTRANSFERASE"/>
    <property type="match status" value="1"/>
</dbReference>
<reference evidence="1 2" key="1">
    <citation type="submission" date="2019-08" db="EMBL/GenBank/DDBJ databases">
        <title>Ulvibacter marinistellae sp. nov., isolated from a starfish, Patiria pectinifera.</title>
        <authorList>
            <person name="Kawano K."/>
            <person name="Ushijima N."/>
            <person name="Kihara M."/>
            <person name="Itoh H."/>
        </authorList>
    </citation>
    <scope>NUCLEOTIDE SEQUENCE [LARGE SCALE GENOMIC DNA]</scope>
    <source>
        <strain evidence="1 2">KK4</strain>
    </source>
</reference>
<proteinExistence type="predicted"/>
<organism evidence="1 2">
    <name type="scientific">Patiriisocius marinistellae</name>
    <dbReference type="NCBI Taxonomy" id="2494560"/>
    <lineage>
        <taxon>Bacteria</taxon>
        <taxon>Pseudomonadati</taxon>
        <taxon>Bacteroidota</taxon>
        <taxon>Flavobacteriia</taxon>
        <taxon>Flavobacteriales</taxon>
        <taxon>Flavobacteriaceae</taxon>
        <taxon>Patiriisocius</taxon>
    </lineage>
</organism>
<dbReference type="PROSITE" id="PS51257">
    <property type="entry name" value="PROKAR_LIPOPROTEIN"/>
    <property type="match status" value="1"/>
</dbReference>
<evidence type="ECO:0000313" key="1">
    <source>
        <dbReference type="EMBL" id="GEQ86620.1"/>
    </source>
</evidence>
<dbReference type="SUPFAM" id="SSF63825">
    <property type="entry name" value="YWTD domain"/>
    <property type="match status" value="1"/>
</dbReference>
<accession>A0A5J4FWP5</accession>
<keyword evidence="2" id="KW-1185">Reference proteome</keyword>
<dbReference type="RefSeq" id="WP_151894552.1">
    <property type="nucleotide sequence ID" value="NZ_BKCF01000004.1"/>
</dbReference>
<evidence type="ECO:0000313" key="2">
    <source>
        <dbReference type="Proteomes" id="UP000326994"/>
    </source>
</evidence>
<protein>
    <submittedName>
        <fullName evidence="1">Glutamine cyclotransferase</fullName>
    </submittedName>
</protein>
<dbReference type="Proteomes" id="UP000326994">
    <property type="component" value="Unassembled WGS sequence"/>
</dbReference>